<dbReference type="STRING" id="1220554.GCA_001552135_08046"/>
<name>A0A5D0NMM5_9ACTN</name>
<dbReference type="Pfam" id="PF08281">
    <property type="entry name" value="Sigma70_r4_2"/>
    <property type="match status" value="1"/>
</dbReference>
<evidence type="ECO:0000256" key="2">
    <source>
        <dbReference type="ARBA" id="ARBA00023015"/>
    </source>
</evidence>
<evidence type="ECO:0000256" key="3">
    <source>
        <dbReference type="ARBA" id="ARBA00023082"/>
    </source>
</evidence>
<keyword evidence="5" id="KW-0804">Transcription</keyword>
<protein>
    <submittedName>
        <fullName evidence="8">RNA polymerase sigma factor</fullName>
    </submittedName>
</protein>
<evidence type="ECO:0000313" key="8">
    <source>
        <dbReference type="EMBL" id="TYB45712.1"/>
    </source>
</evidence>
<dbReference type="GO" id="GO:0006352">
    <property type="term" value="P:DNA-templated transcription initiation"/>
    <property type="evidence" value="ECO:0007669"/>
    <property type="project" value="InterPro"/>
</dbReference>
<evidence type="ECO:0000256" key="5">
    <source>
        <dbReference type="ARBA" id="ARBA00023163"/>
    </source>
</evidence>
<dbReference type="InterPro" id="IPR013324">
    <property type="entry name" value="RNA_pol_sigma_r3/r4-like"/>
</dbReference>
<dbReference type="Gene3D" id="1.10.10.10">
    <property type="entry name" value="Winged helix-like DNA-binding domain superfamily/Winged helix DNA-binding domain"/>
    <property type="match status" value="1"/>
</dbReference>
<dbReference type="EMBL" id="VSFG01000003">
    <property type="protein sequence ID" value="TYB45712.1"/>
    <property type="molecule type" value="Genomic_DNA"/>
</dbReference>
<organism evidence="8 9">
    <name type="scientific">Actinomadura chibensis</name>
    <dbReference type="NCBI Taxonomy" id="392828"/>
    <lineage>
        <taxon>Bacteria</taxon>
        <taxon>Bacillati</taxon>
        <taxon>Actinomycetota</taxon>
        <taxon>Actinomycetes</taxon>
        <taxon>Streptosporangiales</taxon>
        <taxon>Thermomonosporaceae</taxon>
        <taxon>Actinomadura</taxon>
    </lineage>
</organism>
<dbReference type="InterPro" id="IPR039425">
    <property type="entry name" value="RNA_pol_sigma-70-like"/>
</dbReference>
<sequence>MGADGEVGKIVLEEAVNCRNLVGRNADIMLPKGPEREAAVTGSAVRHAMPYVRIAGMDDKNLVGCFQRGDQGAFAELVRRHEPRLLRVCLRITKDAEDAQDALQECWVKAMAGLARFDGRSQVGTWLYSIATNAALDQRRSRERRPDPIGVGELEHLLPPLPGPAEQTIDREYCRALLVKLSPAKRRALVLHVAVGLSYREVADLEGVPLTTVQTRILRARRALSARPEARPKARPEARPGEVRVVLFDGRHPMPSSAAK</sequence>
<keyword evidence="3" id="KW-0731">Sigma factor</keyword>
<dbReference type="SUPFAM" id="SSF88946">
    <property type="entry name" value="Sigma2 domain of RNA polymerase sigma factors"/>
    <property type="match status" value="1"/>
</dbReference>
<comment type="caution">
    <text evidence="8">The sequence shown here is derived from an EMBL/GenBank/DDBJ whole genome shotgun (WGS) entry which is preliminary data.</text>
</comment>
<dbReference type="InterPro" id="IPR007627">
    <property type="entry name" value="RNA_pol_sigma70_r2"/>
</dbReference>
<dbReference type="CDD" id="cd06171">
    <property type="entry name" value="Sigma70_r4"/>
    <property type="match status" value="1"/>
</dbReference>
<reference evidence="8 9" key="1">
    <citation type="submission" date="2019-08" db="EMBL/GenBank/DDBJ databases">
        <title>Actinomadura sp. nov. CYP1-5 isolated from mountain soil.</title>
        <authorList>
            <person name="Songsumanus A."/>
            <person name="Kuncharoen N."/>
            <person name="Kudo T."/>
            <person name="Yuki M."/>
            <person name="Igarashi Y."/>
            <person name="Tanasupawat S."/>
        </authorList>
    </citation>
    <scope>NUCLEOTIDE SEQUENCE [LARGE SCALE GENOMIC DNA]</scope>
    <source>
        <strain evidence="8 9">JCM 14158</strain>
    </source>
</reference>
<dbReference type="InterPro" id="IPR013325">
    <property type="entry name" value="RNA_pol_sigma_r2"/>
</dbReference>
<dbReference type="InterPro" id="IPR013249">
    <property type="entry name" value="RNA_pol_sigma70_r4_t2"/>
</dbReference>
<dbReference type="PANTHER" id="PTHR43133:SF8">
    <property type="entry name" value="RNA POLYMERASE SIGMA FACTOR HI_1459-RELATED"/>
    <property type="match status" value="1"/>
</dbReference>
<dbReference type="AlphaFoldDB" id="A0A5D0NMM5"/>
<proteinExistence type="inferred from homology"/>
<dbReference type="Gene3D" id="1.10.1740.10">
    <property type="match status" value="1"/>
</dbReference>
<dbReference type="GO" id="GO:0016987">
    <property type="term" value="F:sigma factor activity"/>
    <property type="evidence" value="ECO:0007669"/>
    <property type="project" value="UniProtKB-KW"/>
</dbReference>
<accession>A0A5D0NMM5</accession>
<dbReference type="Pfam" id="PF04542">
    <property type="entry name" value="Sigma70_r2"/>
    <property type="match status" value="1"/>
</dbReference>
<evidence type="ECO:0000256" key="4">
    <source>
        <dbReference type="ARBA" id="ARBA00023125"/>
    </source>
</evidence>
<feature type="domain" description="RNA polymerase sigma factor 70 region 4 type 2" evidence="7">
    <location>
        <begin position="175"/>
        <end position="224"/>
    </location>
</feature>
<evidence type="ECO:0000313" key="9">
    <source>
        <dbReference type="Proteomes" id="UP000323380"/>
    </source>
</evidence>
<dbReference type="GO" id="GO:0003677">
    <property type="term" value="F:DNA binding"/>
    <property type="evidence" value="ECO:0007669"/>
    <property type="project" value="UniProtKB-KW"/>
</dbReference>
<keyword evidence="4" id="KW-0238">DNA-binding</keyword>
<keyword evidence="9" id="KW-1185">Reference proteome</keyword>
<gene>
    <name evidence="8" type="ORF">FXF69_20080</name>
</gene>
<feature type="domain" description="RNA polymerase sigma-70 region 2" evidence="6">
    <location>
        <begin position="77"/>
        <end position="145"/>
    </location>
</feature>
<dbReference type="SUPFAM" id="SSF88659">
    <property type="entry name" value="Sigma3 and sigma4 domains of RNA polymerase sigma factors"/>
    <property type="match status" value="1"/>
</dbReference>
<dbReference type="InterPro" id="IPR036388">
    <property type="entry name" value="WH-like_DNA-bd_sf"/>
</dbReference>
<evidence type="ECO:0000256" key="1">
    <source>
        <dbReference type="ARBA" id="ARBA00010641"/>
    </source>
</evidence>
<comment type="similarity">
    <text evidence="1">Belongs to the sigma-70 factor family. ECF subfamily.</text>
</comment>
<dbReference type="PANTHER" id="PTHR43133">
    <property type="entry name" value="RNA POLYMERASE ECF-TYPE SIGMA FACTO"/>
    <property type="match status" value="1"/>
</dbReference>
<evidence type="ECO:0000259" key="7">
    <source>
        <dbReference type="Pfam" id="PF08281"/>
    </source>
</evidence>
<dbReference type="InterPro" id="IPR014284">
    <property type="entry name" value="RNA_pol_sigma-70_dom"/>
</dbReference>
<dbReference type="NCBIfam" id="TIGR02937">
    <property type="entry name" value="sigma70-ECF"/>
    <property type="match status" value="1"/>
</dbReference>
<keyword evidence="2" id="KW-0805">Transcription regulation</keyword>
<dbReference type="Proteomes" id="UP000323380">
    <property type="component" value="Unassembled WGS sequence"/>
</dbReference>
<evidence type="ECO:0000259" key="6">
    <source>
        <dbReference type="Pfam" id="PF04542"/>
    </source>
</evidence>